<sequence length="76" mass="8714">MSTLEQVIPEGYKQTKVGIIPIDWDVYTLGELSELTSSKRIFESDYVNDGVPFYRGQEIRVRFPVYAPIKQITTSV</sequence>
<evidence type="ECO:0000313" key="4">
    <source>
        <dbReference type="Proteomes" id="UP000464262"/>
    </source>
</evidence>
<dbReference type="GO" id="GO:0009307">
    <property type="term" value="P:DNA restriction-modification system"/>
    <property type="evidence" value="ECO:0007669"/>
    <property type="project" value="UniProtKB-KW"/>
</dbReference>
<dbReference type="GO" id="GO:0003677">
    <property type="term" value="F:DNA binding"/>
    <property type="evidence" value="ECO:0007669"/>
    <property type="project" value="UniProtKB-KW"/>
</dbReference>
<name>A0A7Z2YFK2_9VIBR</name>
<evidence type="ECO:0000256" key="1">
    <source>
        <dbReference type="ARBA" id="ARBA00022747"/>
    </source>
</evidence>
<reference evidence="3 4" key="1">
    <citation type="submission" date="2020-01" db="EMBL/GenBank/DDBJ databases">
        <title>Whole genome and functional gene identification of agarase of Vibrio HN897.</title>
        <authorList>
            <person name="Liu Y."/>
            <person name="Zhao Z."/>
        </authorList>
    </citation>
    <scope>NUCLEOTIDE SEQUENCE [LARGE SCALE GENOMIC DNA]</scope>
    <source>
        <strain evidence="3 4">HN897</strain>
    </source>
</reference>
<organism evidence="3 4">
    <name type="scientific">Vibrio astriarenae</name>
    <dbReference type="NCBI Taxonomy" id="1481923"/>
    <lineage>
        <taxon>Bacteria</taxon>
        <taxon>Pseudomonadati</taxon>
        <taxon>Pseudomonadota</taxon>
        <taxon>Gammaproteobacteria</taxon>
        <taxon>Vibrionales</taxon>
        <taxon>Vibrionaceae</taxon>
        <taxon>Vibrio</taxon>
    </lineage>
</organism>
<keyword evidence="4" id="KW-1185">Reference proteome</keyword>
<dbReference type="EMBL" id="CP047476">
    <property type="protein sequence ID" value="QIA65491.1"/>
    <property type="molecule type" value="Genomic_DNA"/>
</dbReference>
<dbReference type="SUPFAM" id="SSF116734">
    <property type="entry name" value="DNA methylase specificity domain"/>
    <property type="match status" value="1"/>
</dbReference>
<gene>
    <name evidence="3" type="ORF">GT360_18305</name>
</gene>
<evidence type="ECO:0008006" key="5">
    <source>
        <dbReference type="Google" id="ProtNLM"/>
    </source>
</evidence>
<dbReference type="InterPro" id="IPR044946">
    <property type="entry name" value="Restrct_endonuc_typeI_TRD_sf"/>
</dbReference>
<protein>
    <recommendedName>
        <fullName evidence="5">Restriction endonuclease subunit S</fullName>
    </recommendedName>
</protein>
<evidence type="ECO:0000313" key="3">
    <source>
        <dbReference type="EMBL" id="QIA65491.1"/>
    </source>
</evidence>
<evidence type="ECO:0000256" key="2">
    <source>
        <dbReference type="ARBA" id="ARBA00023125"/>
    </source>
</evidence>
<dbReference type="AlphaFoldDB" id="A0A7Z2YFK2"/>
<accession>A0A7Z2YFK2</accession>
<keyword evidence="1" id="KW-0680">Restriction system</keyword>
<proteinExistence type="predicted"/>
<dbReference type="Proteomes" id="UP000464262">
    <property type="component" value="Chromosome 2"/>
</dbReference>
<keyword evidence="2" id="KW-0238">DNA-binding</keyword>
<dbReference type="Gene3D" id="3.90.220.20">
    <property type="entry name" value="DNA methylase specificity domains"/>
    <property type="match status" value="1"/>
</dbReference>
<dbReference type="RefSeq" id="WP_164650391.1">
    <property type="nucleotide sequence ID" value="NZ_CP047476.1"/>
</dbReference>
<dbReference type="KEGG" id="vas:GT360_18305"/>